<evidence type="ECO:0000313" key="2">
    <source>
        <dbReference type="Proteomes" id="UP001487740"/>
    </source>
</evidence>
<dbReference type="Proteomes" id="UP001487740">
    <property type="component" value="Unassembled WGS sequence"/>
</dbReference>
<evidence type="ECO:0000313" key="1">
    <source>
        <dbReference type="EMBL" id="KAK8402487.1"/>
    </source>
</evidence>
<proteinExistence type="predicted"/>
<reference evidence="1 2" key="1">
    <citation type="submission" date="2023-03" db="EMBL/GenBank/DDBJ databases">
        <title>High-quality genome of Scylla paramamosain provides insights in environmental adaptation.</title>
        <authorList>
            <person name="Zhang L."/>
        </authorList>
    </citation>
    <scope>NUCLEOTIDE SEQUENCE [LARGE SCALE GENOMIC DNA]</scope>
    <source>
        <strain evidence="1">LZ_2023a</strain>
        <tissue evidence="1">Muscle</tissue>
    </source>
</reference>
<comment type="caution">
    <text evidence="1">The sequence shown here is derived from an EMBL/GenBank/DDBJ whole genome shotgun (WGS) entry which is preliminary data.</text>
</comment>
<gene>
    <name evidence="1" type="ORF">O3P69_000718</name>
</gene>
<organism evidence="1 2">
    <name type="scientific">Scylla paramamosain</name>
    <name type="common">Mud crab</name>
    <dbReference type="NCBI Taxonomy" id="85552"/>
    <lineage>
        <taxon>Eukaryota</taxon>
        <taxon>Metazoa</taxon>
        <taxon>Ecdysozoa</taxon>
        <taxon>Arthropoda</taxon>
        <taxon>Crustacea</taxon>
        <taxon>Multicrustacea</taxon>
        <taxon>Malacostraca</taxon>
        <taxon>Eumalacostraca</taxon>
        <taxon>Eucarida</taxon>
        <taxon>Decapoda</taxon>
        <taxon>Pleocyemata</taxon>
        <taxon>Brachyura</taxon>
        <taxon>Eubrachyura</taxon>
        <taxon>Portunoidea</taxon>
        <taxon>Portunidae</taxon>
        <taxon>Portuninae</taxon>
        <taxon>Scylla</taxon>
    </lineage>
</organism>
<keyword evidence="2" id="KW-1185">Reference proteome</keyword>
<sequence>MSWSTGLRPNSFKKSEVREEYSAVHRTARSLVRCLSPIPERRDQLIPRKREGAVCVPVTWSSLSNVPVGRYCACVGSGGGVTSVPWQLENHGETYNPQLKPSRLLPPLCTQTFSSLVVSQTLLSFIIFLWCLNSECLLRDAARQGRAGLVPRRRSAYVTPAGHACEERRMCILFTVHPLYHPHTKPPIPFPPIHDLALSSPPHPLQSIHRTIYPSSHVPNTPILFTHSLSTHSAAAMGNSAAHKSPLRTLSSVSLAA</sequence>
<dbReference type="AlphaFoldDB" id="A0AAW0UUW6"/>
<protein>
    <submittedName>
        <fullName evidence="1">Uncharacterized protein</fullName>
    </submittedName>
</protein>
<dbReference type="EMBL" id="JARAKH010000007">
    <property type="protein sequence ID" value="KAK8402487.1"/>
    <property type="molecule type" value="Genomic_DNA"/>
</dbReference>
<accession>A0AAW0UUW6</accession>
<name>A0AAW0UUW6_SCYPA</name>